<dbReference type="Proteomes" id="UP001055879">
    <property type="component" value="Linkage Group LG15"/>
</dbReference>
<gene>
    <name evidence="1" type="ORF">L6452_39772</name>
</gene>
<reference evidence="1 2" key="2">
    <citation type="journal article" date="2022" name="Mol. Ecol. Resour.">
        <title>The genomes of chicory, endive, great burdock and yacon provide insights into Asteraceae paleo-polyploidization history and plant inulin production.</title>
        <authorList>
            <person name="Fan W."/>
            <person name="Wang S."/>
            <person name="Wang H."/>
            <person name="Wang A."/>
            <person name="Jiang F."/>
            <person name="Liu H."/>
            <person name="Zhao H."/>
            <person name="Xu D."/>
            <person name="Zhang Y."/>
        </authorList>
    </citation>
    <scope>NUCLEOTIDE SEQUENCE [LARGE SCALE GENOMIC DNA]</scope>
    <source>
        <strain evidence="2">cv. Niubang</strain>
    </source>
</reference>
<keyword evidence="2" id="KW-1185">Reference proteome</keyword>
<name>A0ACB8XT94_ARCLA</name>
<reference evidence="2" key="1">
    <citation type="journal article" date="2022" name="Mol. Ecol. Resour.">
        <title>The genomes of chicory, endive, great burdock and yacon provide insights into Asteraceae palaeo-polyploidization history and plant inulin production.</title>
        <authorList>
            <person name="Fan W."/>
            <person name="Wang S."/>
            <person name="Wang H."/>
            <person name="Wang A."/>
            <person name="Jiang F."/>
            <person name="Liu H."/>
            <person name="Zhao H."/>
            <person name="Xu D."/>
            <person name="Zhang Y."/>
        </authorList>
    </citation>
    <scope>NUCLEOTIDE SEQUENCE [LARGE SCALE GENOMIC DNA]</scope>
    <source>
        <strain evidence="2">cv. Niubang</strain>
    </source>
</reference>
<evidence type="ECO:0000313" key="1">
    <source>
        <dbReference type="EMBL" id="KAI3673648.1"/>
    </source>
</evidence>
<protein>
    <submittedName>
        <fullName evidence="1">Uncharacterized protein</fullName>
    </submittedName>
</protein>
<comment type="caution">
    <text evidence="1">The sequence shown here is derived from an EMBL/GenBank/DDBJ whole genome shotgun (WGS) entry which is preliminary data.</text>
</comment>
<evidence type="ECO:0000313" key="2">
    <source>
        <dbReference type="Proteomes" id="UP001055879"/>
    </source>
</evidence>
<accession>A0ACB8XT94</accession>
<organism evidence="1 2">
    <name type="scientific">Arctium lappa</name>
    <name type="common">Greater burdock</name>
    <name type="synonym">Lappa major</name>
    <dbReference type="NCBI Taxonomy" id="4217"/>
    <lineage>
        <taxon>Eukaryota</taxon>
        <taxon>Viridiplantae</taxon>
        <taxon>Streptophyta</taxon>
        <taxon>Embryophyta</taxon>
        <taxon>Tracheophyta</taxon>
        <taxon>Spermatophyta</taxon>
        <taxon>Magnoliopsida</taxon>
        <taxon>eudicotyledons</taxon>
        <taxon>Gunneridae</taxon>
        <taxon>Pentapetalae</taxon>
        <taxon>asterids</taxon>
        <taxon>campanulids</taxon>
        <taxon>Asterales</taxon>
        <taxon>Asteraceae</taxon>
        <taxon>Carduoideae</taxon>
        <taxon>Cardueae</taxon>
        <taxon>Arctiinae</taxon>
        <taxon>Arctium</taxon>
    </lineage>
</organism>
<dbReference type="EMBL" id="CM042061">
    <property type="protein sequence ID" value="KAI3673648.1"/>
    <property type="molecule type" value="Genomic_DNA"/>
</dbReference>
<proteinExistence type="predicted"/>
<sequence length="118" mass="13073">MLGVGLQFGWSRGREDRFYNPAKARRNRQNQENLCRAQSDATPTQSTTSSGREEPENQVIQLSKPVELEPSVVVAAVVPTSSPLCNLERFLDSVMPFVPAQHPSNVFFHFGDGGVGLW</sequence>